<evidence type="ECO:0000256" key="2">
    <source>
        <dbReference type="ARBA" id="ARBA00023125"/>
    </source>
</evidence>
<evidence type="ECO:0000259" key="4">
    <source>
        <dbReference type="PROSITE" id="PS50995"/>
    </source>
</evidence>
<dbReference type="Pfam" id="PF01047">
    <property type="entry name" value="MarR"/>
    <property type="match status" value="1"/>
</dbReference>
<proteinExistence type="predicted"/>
<evidence type="ECO:0000256" key="3">
    <source>
        <dbReference type="ARBA" id="ARBA00023163"/>
    </source>
</evidence>
<keyword evidence="6" id="KW-1185">Reference proteome</keyword>
<dbReference type="EMBL" id="CP076724">
    <property type="protein sequence ID" value="QWV96457.1"/>
    <property type="molecule type" value="Genomic_DNA"/>
</dbReference>
<protein>
    <submittedName>
        <fullName evidence="5">MarR family transcriptional regulator</fullName>
    </submittedName>
</protein>
<evidence type="ECO:0000313" key="6">
    <source>
        <dbReference type="Proteomes" id="UP000683493"/>
    </source>
</evidence>
<dbReference type="PANTHER" id="PTHR42756">
    <property type="entry name" value="TRANSCRIPTIONAL REGULATOR, MARR"/>
    <property type="match status" value="1"/>
</dbReference>
<reference evidence="5 6" key="1">
    <citation type="submission" date="2021-06" db="EMBL/GenBank/DDBJ databases">
        <title>Gemonas diversity in paddy soil.</title>
        <authorList>
            <person name="Liu G."/>
        </authorList>
    </citation>
    <scope>NUCLEOTIDE SEQUENCE [LARGE SCALE GENOMIC DNA]</scope>
    <source>
        <strain evidence="5 6">RG29</strain>
    </source>
</reference>
<accession>A0ABX8JGW4</accession>
<keyword evidence="3" id="KW-0804">Transcription</keyword>
<organism evidence="5 6">
    <name type="scientific">Geomonas diazotrophica</name>
    <dbReference type="NCBI Taxonomy" id="2843197"/>
    <lineage>
        <taxon>Bacteria</taxon>
        <taxon>Pseudomonadati</taxon>
        <taxon>Thermodesulfobacteriota</taxon>
        <taxon>Desulfuromonadia</taxon>
        <taxon>Geobacterales</taxon>
        <taxon>Geobacteraceae</taxon>
        <taxon>Geomonas</taxon>
    </lineage>
</organism>
<dbReference type="InterPro" id="IPR023187">
    <property type="entry name" value="Tscrpt_reg_MarR-type_CS"/>
</dbReference>
<dbReference type="PROSITE" id="PS50995">
    <property type="entry name" value="HTH_MARR_2"/>
    <property type="match status" value="1"/>
</dbReference>
<sequence length="153" mass="17075">MGRSEQISQVIDNLRRIFQAVGEYSRSAERETELTGPQLWALKILDKQAPLRVSELARQMYLRPATVVGILDRLEAKGLVTRTRSTQDRRAVDLELTDTGRGLVAKAPEVAQIMLVNGLSALDEEEFGCVIEGMQHMVKILGAEHLMPQPLHS</sequence>
<evidence type="ECO:0000313" key="5">
    <source>
        <dbReference type="EMBL" id="QWV96457.1"/>
    </source>
</evidence>
<dbReference type="Proteomes" id="UP000683493">
    <property type="component" value="Chromosome"/>
</dbReference>
<keyword evidence="1" id="KW-0805">Transcription regulation</keyword>
<dbReference type="PROSITE" id="PS01117">
    <property type="entry name" value="HTH_MARR_1"/>
    <property type="match status" value="1"/>
</dbReference>
<dbReference type="SMART" id="SM00347">
    <property type="entry name" value="HTH_MARR"/>
    <property type="match status" value="1"/>
</dbReference>
<name>A0ABX8JGW4_9BACT</name>
<dbReference type="InterPro" id="IPR000835">
    <property type="entry name" value="HTH_MarR-typ"/>
</dbReference>
<gene>
    <name evidence="5" type="ORF">KP005_13885</name>
</gene>
<feature type="domain" description="HTH marR-type" evidence="4">
    <location>
        <begin position="7"/>
        <end position="136"/>
    </location>
</feature>
<evidence type="ECO:0000256" key="1">
    <source>
        <dbReference type="ARBA" id="ARBA00023015"/>
    </source>
</evidence>
<keyword evidence="2" id="KW-0238">DNA-binding</keyword>
<dbReference type="PANTHER" id="PTHR42756:SF1">
    <property type="entry name" value="TRANSCRIPTIONAL REPRESSOR OF EMRAB OPERON"/>
    <property type="match status" value="1"/>
</dbReference>